<dbReference type="Proteomes" id="UP001150238">
    <property type="component" value="Unassembled WGS sequence"/>
</dbReference>
<evidence type="ECO:0008006" key="4">
    <source>
        <dbReference type="Google" id="ProtNLM"/>
    </source>
</evidence>
<dbReference type="GO" id="GO:0005634">
    <property type="term" value="C:nucleus"/>
    <property type="evidence" value="ECO:0007669"/>
    <property type="project" value="TreeGrafter"/>
</dbReference>
<dbReference type="GO" id="GO:0016887">
    <property type="term" value="F:ATP hydrolysis activity"/>
    <property type="evidence" value="ECO:0007669"/>
    <property type="project" value="TreeGrafter"/>
</dbReference>
<name>A0A9W9E188_9AGAR</name>
<dbReference type="InterPro" id="IPR014729">
    <property type="entry name" value="Rossmann-like_a/b/a_fold"/>
</dbReference>
<dbReference type="Gene3D" id="3.40.50.620">
    <property type="entry name" value="HUPs"/>
    <property type="match status" value="1"/>
</dbReference>
<reference evidence="2" key="1">
    <citation type="submission" date="2022-08" db="EMBL/GenBank/DDBJ databases">
        <authorList>
            <consortium name="DOE Joint Genome Institute"/>
            <person name="Min B."/>
            <person name="Riley R."/>
            <person name="Sierra-Patev S."/>
            <person name="Naranjo-Ortiz M."/>
            <person name="Looney B."/>
            <person name="Konkel Z."/>
            <person name="Slot J.C."/>
            <person name="Sakamoto Y."/>
            <person name="Steenwyk J.L."/>
            <person name="Rokas A."/>
            <person name="Carro J."/>
            <person name="Camarero S."/>
            <person name="Ferreira P."/>
            <person name="Molpeceres G."/>
            <person name="Ruiz-Duenas F.J."/>
            <person name="Serrano A."/>
            <person name="Henrissat B."/>
            <person name="Drula E."/>
            <person name="Hughes K.W."/>
            <person name="Mata J.L."/>
            <person name="Ishikawa N.K."/>
            <person name="Vargas-Isla R."/>
            <person name="Ushijima S."/>
            <person name="Smith C.A."/>
            <person name="Ahrendt S."/>
            <person name="Andreopoulos W."/>
            <person name="He G."/>
            <person name="Labutti K."/>
            <person name="Lipzen A."/>
            <person name="Ng V."/>
            <person name="Sandor L."/>
            <person name="Barry K."/>
            <person name="Martinez A.T."/>
            <person name="Xiao Y."/>
            <person name="Gibbons J.G."/>
            <person name="Terashima K."/>
            <person name="Hibbett D.S."/>
            <person name="Grigoriev I.V."/>
        </authorList>
    </citation>
    <scope>NUCLEOTIDE SEQUENCE</scope>
    <source>
        <strain evidence="2">Sp2 HRB7682 ss15</strain>
    </source>
</reference>
<evidence type="ECO:0000313" key="3">
    <source>
        <dbReference type="Proteomes" id="UP001150238"/>
    </source>
</evidence>
<comment type="caution">
    <text evidence="2">The sequence shown here is derived from an EMBL/GenBank/DDBJ whole genome shotgun (WGS) entry which is preliminary data.</text>
</comment>
<accession>A0A9W9E188</accession>
<feature type="compositionally biased region" description="Low complexity" evidence="1">
    <location>
        <begin position="220"/>
        <end position="242"/>
    </location>
</feature>
<reference evidence="2" key="2">
    <citation type="journal article" date="2023" name="Proc. Natl. Acad. Sci. U.S.A.">
        <title>A global phylogenomic analysis of the shiitake genus Lentinula.</title>
        <authorList>
            <person name="Sierra-Patev S."/>
            <person name="Min B."/>
            <person name="Naranjo-Ortiz M."/>
            <person name="Looney B."/>
            <person name="Konkel Z."/>
            <person name="Slot J.C."/>
            <person name="Sakamoto Y."/>
            <person name="Steenwyk J.L."/>
            <person name="Rokas A."/>
            <person name="Carro J."/>
            <person name="Camarero S."/>
            <person name="Ferreira P."/>
            <person name="Molpeceres G."/>
            <person name="Ruiz-Duenas F.J."/>
            <person name="Serrano A."/>
            <person name="Henrissat B."/>
            <person name="Drula E."/>
            <person name="Hughes K.W."/>
            <person name="Mata J.L."/>
            <person name="Ishikawa N.K."/>
            <person name="Vargas-Isla R."/>
            <person name="Ushijima S."/>
            <person name="Smith C.A."/>
            <person name="Donoghue J."/>
            <person name="Ahrendt S."/>
            <person name="Andreopoulos W."/>
            <person name="He G."/>
            <person name="LaButti K."/>
            <person name="Lipzen A."/>
            <person name="Ng V."/>
            <person name="Riley R."/>
            <person name="Sandor L."/>
            <person name="Barry K."/>
            <person name="Martinez A.T."/>
            <person name="Xiao Y."/>
            <person name="Gibbons J.G."/>
            <person name="Terashima K."/>
            <person name="Grigoriev I.V."/>
            <person name="Hibbett D."/>
        </authorList>
    </citation>
    <scope>NUCLEOTIDE SEQUENCE</scope>
    <source>
        <strain evidence="2">Sp2 HRB7682 ss15</strain>
    </source>
</reference>
<dbReference type="GO" id="GO:0005737">
    <property type="term" value="C:cytoplasm"/>
    <property type="evidence" value="ECO:0007669"/>
    <property type="project" value="TreeGrafter"/>
</dbReference>
<dbReference type="PANTHER" id="PTHR31285:SF0">
    <property type="entry name" value="NICOTINAMIDE MONONUCLEOTIDE ADENYLYLTRANSFERASE"/>
    <property type="match status" value="1"/>
</dbReference>
<dbReference type="PANTHER" id="PTHR31285">
    <property type="entry name" value="NICOTINAMIDE MONONUCLEOTIDE ADENYLYLTRANSFERASE"/>
    <property type="match status" value="1"/>
</dbReference>
<dbReference type="EMBL" id="JANVFS010000002">
    <property type="protein sequence ID" value="KAJ4494681.1"/>
    <property type="molecule type" value="Genomic_DNA"/>
</dbReference>
<sequence length="333" mass="36835">MVLNSSSLQHLRPGSIYPTFEIIWGSHPLWPTPLLNDALPSAPDRIRILVLDSSFNPPTLAHLALANSNRPEGDYDAKLLLLSVRNADKELKPGDATHVQRLEMMMELAEDLRDANDHESNNNVAVAIIDEPTFVGKSKLLRTLLKEKLRAMSLMPEVELTFILGFDTLERLFDTKYYESSEEKMFKALQGFFAPPPNPGSSATNDESGDGSSIVCARRSPSSYPHPSHPAPNSNSSPPSSAEVPVNSHHQTISTFLTSAALPSSCVSMIDIGKDAWSVSSSEVRKGIRMESDLGTKSIEESEGSDVDKRSRQWREMVTGRVRRYIIDNGLYK</sequence>
<dbReference type="AlphaFoldDB" id="A0A9W9E188"/>
<dbReference type="GO" id="GO:0000309">
    <property type="term" value="F:nicotinamide-nucleotide adenylyltransferase activity"/>
    <property type="evidence" value="ECO:0007669"/>
    <property type="project" value="TreeGrafter"/>
</dbReference>
<organism evidence="2 3">
    <name type="scientific">Lentinula lateritia</name>
    <dbReference type="NCBI Taxonomy" id="40482"/>
    <lineage>
        <taxon>Eukaryota</taxon>
        <taxon>Fungi</taxon>
        <taxon>Dikarya</taxon>
        <taxon>Basidiomycota</taxon>
        <taxon>Agaricomycotina</taxon>
        <taxon>Agaricomycetes</taxon>
        <taxon>Agaricomycetidae</taxon>
        <taxon>Agaricales</taxon>
        <taxon>Marasmiineae</taxon>
        <taxon>Omphalotaceae</taxon>
        <taxon>Lentinula</taxon>
    </lineage>
</organism>
<gene>
    <name evidence="2" type="ORF">C8J55DRAFT_554312</name>
</gene>
<protein>
    <recommendedName>
        <fullName evidence="4">Nucleotidylyl transferase</fullName>
    </recommendedName>
</protein>
<feature type="region of interest" description="Disordered" evidence="1">
    <location>
        <begin position="191"/>
        <end position="248"/>
    </location>
</feature>
<evidence type="ECO:0000313" key="2">
    <source>
        <dbReference type="EMBL" id="KAJ4494681.1"/>
    </source>
</evidence>
<dbReference type="SUPFAM" id="SSF52374">
    <property type="entry name" value="Nucleotidylyl transferase"/>
    <property type="match status" value="1"/>
</dbReference>
<proteinExistence type="predicted"/>
<evidence type="ECO:0000256" key="1">
    <source>
        <dbReference type="SAM" id="MobiDB-lite"/>
    </source>
</evidence>